<dbReference type="InterPro" id="IPR011330">
    <property type="entry name" value="Glyco_hydro/deAcase_b/a-brl"/>
</dbReference>
<name>A0AAW9SY91_CORAY</name>
<reference evidence="1" key="1">
    <citation type="submission" date="2023-05" db="EMBL/GenBank/DDBJ databases">
        <authorList>
            <person name="Du J."/>
        </authorList>
    </citation>
    <scope>NUCLEOTIDE SEQUENCE</scope>
    <source>
        <strain evidence="1">UMB1064</strain>
    </source>
</reference>
<evidence type="ECO:0000313" key="2">
    <source>
        <dbReference type="Proteomes" id="UP001223646"/>
    </source>
</evidence>
<dbReference type="InterPro" id="IPR018763">
    <property type="entry name" value="DUF2334"/>
</dbReference>
<dbReference type="EMBL" id="JASOOY020000031">
    <property type="protein sequence ID" value="MEO3717760.1"/>
    <property type="molecule type" value="Genomic_DNA"/>
</dbReference>
<dbReference type="Proteomes" id="UP001223646">
    <property type="component" value="Unassembled WGS sequence"/>
</dbReference>
<sequence>MAGSGVQEQIRTTDQVIRPAGKELVTVDGGVVGSPLLVSVSGLRDGTLLDVARFVAAMEQRGITPSLLVAPHAGKNWSLREAPAVLDWLRRRSDDGIEIVLAGFDQSVRGRGAEFASLSEHEARLRLTAATRQMRAMGFETDVFAPPKWTMSPETMNVLPELGFRVAADRNGVRDLTTGAVDPTRVLAIGEGFGGAGWWRRAVRSSVQRSLEKGRAVRISVNASKLREHKLRQDVVGIIDQAVDGGAQPVNHSSVPLGREFFEGMEQVG</sequence>
<evidence type="ECO:0000313" key="1">
    <source>
        <dbReference type="EMBL" id="MEO3717760.1"/>
    </source>
</evidence>
<proteinExistence type="predicted"/>
<dbReference type="Pfam" id="PF10096">
    <property type="entry name" value="DUF2334"/>
    <property type="match status" value="1"/>
</dbReference>
<comment type="caution">
    <text evidence="1">The sequence shown here is derived from an EMBL/GenBank/DDBJ whole genome shotgun (WGS) entry which is preliminary data.</text>
</comment>
<dbReference type="CDD" id="cd11374">
    <property type="entry name" value="CE4_u10"/>
    <property type="match status" value="1"/>
</dbReference>
<dbReference type="AlphaFoldDB" id="A0AAW9SY91"/>
<dbReference type="Gene3D" id="3.20.20.370">
    <property type="entry name" value="Glycoside hydrolase/deacetylase"/>
    <property type="match status" value="1"/>
</dbReference>
<dbReference type="SUPFAM" id="SSF88713">
    <property type="entry name" value="Glycoside hydrolase/deacetylase"/>
    <property type="match status" value="1"/>
</dbReference>
<protein>
    <submittedName>
        <fullName evidence="1">Polysaccharide deacetylase family protein</fullName>
    </submittedName>
</protein>
<organism evidence="1 2">
    <name type="scientific">Corynebacterium amycolatum</name>
    <dbReference type="NCBI Taxonomy" id="43765"/>
    <lineage>
        <taxon>Bacteria</taxon>
        <taxon>Bacillati</taxon>
        <taxon>Actinomycetota</taxon>
        <taxon>Actinomycetes</taxon>
        <taxon>Mycobacteriales</taxon>
        <taxon>Corynebacteriaceae</taxon>
        <taxon>Corynebacterium</taxon>
    </lineage>
</organism>
<accession>A0AAW9SY91</accession>
<dbReference type="GO" id="GO:0005975">
    <property type="term" value="P:carbohydrate metabolic process"/>
    <property type="evidence" value="ECO:0007669"/>
    <property type="project" value="InterPro"/>
</dbReference>
<dbReference type="RefSeq" id="WP_246819652.1">
    <property type="nucleotide sequence ID" value="NZ_JASOOY020000031.1"/>
</dbReference>
<reference evidence="1" key="2">
    <citation type="submission" date="2024-05" db="EMBL/GenBank/DDBJ databases">
        <authorList>
            <person name="Wolfe A."/>
        </authorList>
    </citation>
    <scope>NUCLEOTIDE SEQUENCE</scope>
    <source>
        <strain evidence="1">UMB1064</strain>
    </source>
</reference>
<gene>
    <name evidence="1" type="ORF">QP460_009195</name>
</gene>